<dbReference type="SUPFAM" id="SSF52743">
    <property type="entry name" value="Subtilisin-like"/>
    <property type="match status" value="1"/>
</dbReference>
<dbReference type="Proteomes" id="UP001642360">
    <property type="component" value="Unassembled WGS sequence"/>
</dbReference>
<proteinExistence type="inferred from homology"/>
<evidence type="ECO:0000313" key="6">
    <source>
        <dbReference type="Proteomes" id="UP001642360"/>
    </source>
</evidence>
<dbReference type="Gene3D" id="3.40.50.200">
    <property type="entry name" value="Peptidase S8/S53 domain"/>
    <property type="match status" value="1"/>
</dbReference>
<gene>
    <name evidence="5" type="ORF">ILEXP_LOCUS27078</name>
</gene>
<dbReference type="InterPro" id="IPR036852">
    <property type="entry name" value="Peptidase_S8/S53_dom_sf"/>
</dbReference>
<evidence type="ECO:0008006" key="7">
    <source>
        <dbReference type="Google" id="ProtNLM"/>
    </source>
</evidence>
<evidence type="ECO:0000256" key="3">
    <source>
        <dbReference type="PROSITE-ProRule" id="PRU01240"/>
    </source>
</evidence>
<dbReference type="PANTHER" id="PTHR10795">
    <property type="entry name" value="PROPROTEIN CONVERTASE SUBTILISIN/KEXIN"/>
    <property type="match status" value="1"/>
</dbReference>
<dbReference type="PROSITE" id="PS51892">
    <property type="entry name" value="SUBTILASE"/>
    <property type="match status" value="1"/>
</dbReference>
<evidence type="ECO:0000256" key="1">
    <source>
        <dbReference type="ARBA" id="ARBA00011073"/>
    </source>
</evidence>
<evidence type="ECO:0000256" key="2">
    <source>
        <dbReference type="ARBA" id="ARBA00022729"/>
    </source>
</evidence>
<name>A0ABC8SMM1_9AQUA</name>
<dbReference type="InterPro" id="IPR045051">
    <property type="entry name" value="SBT"/>
</dbReference>
<feature type="signal peptide" evidence="4">
    <location>
        <begin position="1"/>
        <end position="23"/>
    </location>
</feature>
<accession>A0ABC8SMM1</accession>
<comment type="caution">
    <text evidence="5">The sequence shown here is derived from an EMBL/GenBank/DDBJ whole genome shotgun (WGS) entry which is preliminary data.</text>
</comment>
<evidence type="ECO:0000256" key="4">
    <source>
        <dbReference type="SAM" id="SignalP"/>
    </source>
</evidence>
<organism evidence="5 6">
    <name type="scientific">Ilex paraguariensis</name>
    <name type="common">yerba mate</name>
    <dbReference type="NCBI Taxonomy" id="185542"/>
    <lineage>
        <taxon>Eukaryota</taxon>
        <taxon>Viridiplantae</taxon>
        <taxon>Streptophyta</taxon>
        <taxon>Embryophyta</taxon>
        <taxon>Tracheophyta</taxon>
        <taxon>Spermatophyta</taxon>
        <taxon>Magnoliopsida</taxon>
        <taxon>eudicotyledons</taxon>
        <taxon>Gunneridae</taxon>
        <taxon>Pentapetalae</taxon>
        <taxon>asterids</taxon>
        <taxon>campanulids</taxon>
        <taxon>Aquifoliales</taxon>
        <taxon>Aquifoliaceae</taxon>
        <taxon>Ilex</taxon>
    </lineage>
</organism>
<dbReference type="EMBL" id="CAUOFW020003170">
    <property type="protein sequence ID" value="CAK9158436.1"/>
    <property type="molecule type" value="Genomic_DNA"/>
</dbReference>
<protein>
    <recommendedName>
        <fullName evidence="7">Peptidase S8/S53 domain-containing protein</fullName>
    </recommendedName>
</protein>
<dbReference type="AlphaFoldDB" id="A0ABC8SMM1"/>
<evidence type="ECO:0000313" key="5">
    <source>
        <dbReference type="EMBL" id="CAK9158436.1"/>
    </source>
</evidence>
<comment type="similarity">
    <text evidence="1 3">Belongs to the peptidase S8 family.</text>
</comment>
<keyword evidence="2 4" id="KW-0732">Signal</keyword>
<sequence>MICPHIFGIVALLKAIHPGWSHAAIKSALVTTASVKYGYDQCAAAEGAPHKKADPFDYGGGYVDPNKAIDPGLIYNMNIENYALFLCSMDYNETAIS</sequence>
<keyword evidence="6" id="KW-1185">Reference proteome</keyword>
<reference evidence="5 6" key="1">
    <citation type="submission" date="2024-02" db="EMBL/GenBank/DDBJ databases">
        <authorList>
            <person name="Vignale AGUSTIN F."/>
            <person name="Sosa J E."/>
            <person name="Modenutti C."/>
        </authorList>
    </citation>
    <scope>NUCLEOTIDE SEQUENCE [LARGE SCALE GENOMIC DNA]</scope>
</reference>
<comment type="caution">
    <text evidence="3">Lacks conserved residue(s) required for the propagation of feature annotation.</text>
</comment>
<feature type="chain" id="PRO_5044757889" description="Peptidase S8/S53 domain-containing protein" evidence="4">
    <location>
        <begin position="24"/>
        <end position="97"/>
    </location>
</feature>